<dbReference type="NCBIfam" id="NF008865">
    <property type="entry name" value="PRK11898.1"/>
    <property type="match status" value="1"/>
</dbReference>
<dbReference type="NCBIfam" id="TIGR01807">
    <property type="entry name" value="CM_P2"/>
    <property type="match status" value="1"/>
</dbReference>
<evidence type="ECO:0000256" key="4">
    <source>
        <dbReference type="ARBA" id="ARBA00004741"/>
    </source>
</evidence>
<evidence type="ECO:0000256" key="2">
    <source>
        <dbReference type="ARBA" id="ARBA00002364"/>
    </source>
</evidence>
<keyword evidence="9" id="KW-0963">Cytoplasm</keyword>
<dbReference type="GO" id="GO:0009094">
    <property type="term" value="P:L-phenylalanine biosynthetic process"/>
    <property type="evidence" value="ECO:0007669"/>
    <property type="project" value="UniProtKB-UniPathway"/>
</dbReference>
<reference evidence="23 24" key="1">
    <citation type="submission" date="2018-06" db="EMBL/GenBank/DDBJ databases">
        <authorList>
            <consortium name="Pathogen Informatics"/>
            <person name="Doyle S."/>
        </authorList>
    </citation>
    <scope>NUCLEOTIDE SEQUENCE [LARGE SCALE GENOMIC DNA]</scope>
    <source>
        <strain evidence="23 24">NCTC10717</strain>
    </source>
</reference>
<dbReference type="PANTHER" id="PTHR21022:SF19">
    <property type="entry name" value="PREPHENATE DEHYDRATASE-RELATED"/>
    <property type="match status" value="1"/>
</dbReference>
<proteinExistence type="predicted"/>
<evidence type="ECO:0000256" key="14">
    <source>
        <dbReference type="ARBA" id="ARBA00023239"/>
    </source>
</evidence>
<dbReference type="InterPro" id="IPR036263">
    <property type="entry name" value="Chorismate_II_sf"/>
</dbReference>
<comment type="catalytic activity">
    <reaction evidence="1">
        <text>chorismate = prephenate</text>
        <dbReference type="Rhea" id="RHEA:13897"/>
        <dbReference type="ChEBI" id="CHEBI:29748"/>
        <dbReference type="ChEBI" id="CHEBI:29934"/>
        <dbReference type="EC" id="5.4.99.5"/>
    </reaction>
</comment>
<dbReference type="EMBL" id="UHIA01000003">
    <property type="protein sequence ID" value="SUO92585.1"/>
    <property type="molecule type" value="Genomic_DNA"/>
</dbReference>
<dbReference type="GO" id="GO:0004664">
    <property type="term" value="F:prephenate dehydratase activity"/>
    <property type="evidence" value="ECO:0007669"/>
    <property type="project" value="UniProtKB-EC"/>
</dbReference>
<dbReference type="AlphaFoldDB" id="A0A380MKH2"/>
<dbReference type="Gene3D" id="3.30.70.260">
    <property type="match status" value="1"/>
</dbReference>
<dbReference type="InterPro" id="IPR036979">
    <property type="entry name" value="CM_dom_sf"/>
</dbReference>
<dbReference type="InterPro" id="IPR002701">
    <property type="entry name" value="CM_II_prokaryot"/>
</dbReference>
<sequence>MPFSTIHEEPMKTLAELRAQIDALDQEILAKLSQRAQCAQAVGEVKKAEEGDNIVFYRPERERQVLNRLQALNQGPLPDAEVARLFREIMSACLALELPLNIAYLGPEGTFTQAAALKQFGHSVTTNAKRSIEEVFKAVETGDCQYGVVPVENSTEGMVTHTLDTLALSPLNICGEVLLRIEQNLLTHEEHLEAVKVVYSHSQSLAQCRVWLAENLPNVETVMVGSNAEAAKRAAKERHSAAIAGKMAAELYELPVRYTHIEDNSSNTTRFLVIGRQFIESSGNDKTSILVSSHNRPGLLYKLLEPIGRHNVNMTRIESRPSKQGMWEYVFFIDLEGHQNAPEMQALFAEIRDQASLFRILGSYPKAG</sequence>
<dbReference type="EC" id="4.2.1.51" evidence="7"/>
<dbReference type="PROSITE" id="PS51168">
    <property type="entry name" value="CHORISMATE_MUT_2"/>
    <property type="match status" value="1"/>
</dbReference>
<dbReference type="InterPro" id="IPR001086">
    <property type="entry name" value="Preph_deHydtase"/>
</dbReference>
<dbReference type="Pfam" id="PF00800">
    <property type="entry name" value="PDT"/>
    <property type="match status" value="1"/>
</dbReference>
<keyword evidence="15" id="KW-0511">Multifunctional enzyme</keyword>
<organism evidence="23 24">
    <name type="scientific">Suttonella indologenes</name>
    <dbReference type="NCBI Taxonomy" id="13276"/>
    <lineage>
        <taxon>Bacteria</taxon>
        <taxon>Pseudomonadati</taxon>
        <taxon>Pseudomonadota</taxon>
        <taxon>Gammaproteobacteria</taxon>
        <taxon>Cardiobacteriales</taxon>
        <taxon>Cardiobacteriaceae</taxon>
        <taxon>Suttonella</taxon>
    </lineage>
</organism>
<evidence type="ECO:0000256" key="5">
    <source>
        <dbReference type="ARBA" id="ARBA00004817"/>
    </source>
</evidence>
<evidence type="ECO:0000313" key="24">
    <source>
        <dbReference type="Proteomes" id="UP000254575"/>
    </source>
</evidence>
<evidence type="ECO:0000256" key="10">
    <source>
        <dbReference type="ARBA" id="ARBA00022605"/>
    </source>
</evidence>
<feature type="site" description="Essential for prephenate dehydratase activity" evidence="19">
    <location>
        <position position="269"/>
    </location>
</feature>
<feature type="domain" description="Chorismate mutase" evidence="20">
    <location>
        <begin position="8"/>
        <end position="101"/>
    </location>
</feature>
<evidence type="ECO:0000256" key="17">
    <source>
        <dbReference type="ARBA" id="ARBA00031520"/>
    </source>
</evidence>
<dbReference type="PANTHER" id="PTHR21022">
    <property type="entry name" value="PREPHENATE DEHYDRATASE P PROTEIN"/>
    <property type="match status" value="1"/>
</dbReference>
<evidence type="ECO:0000259" key="21">
    <source>
        <dbReference type="PROSITE" id="PS51171"/>
    </source>
</evidence>
<evidence type="ECO:0000256" key="8">
    <source>
        <dbReference type="ARBA" id="ARBA00014401"/>
    </source>
</evidence>
<evidence type="ECO:0000256" key="11">
    <source>
        <dbReference type="ARBA" id="ARBA00023141"/>
    </source>
</evidence>
<comment type="pathway">
    <text evidence="4">Amino-acid biosynthesis; L-phenylalanine biosynthesis; phenylpyruvate from prephenate: step 1/1.</text>
</comment>
<evidence type="ECO:0000256" key="13">
    <source>
        <dbReference type="ARBA" id="ARBA00023235"/>
    </source>
</evidence>
<evidence type="ECO:0000256" key="9">
    <source>
        <dbReference type="ARBA" id="ARBA00022490"/>
    </source>
</evidence>
<dbReference type="FunFam" id="3.40.190.10:FF:000029">
    <property type="entry name" value="Chorismate mutase/Prephenate dehydratase"/>
    <property type="match status" value="1"/>
</dbReference>
<comment type="pathway">
    <text evidence="5">Metabolic intermediate biosynthesis; prephenate biosynthesis; prephenate from chorismate: step 1/1.</text>
</comment>
<evidence type="ECO:0000256" key="7">
    <source>
        <dbReference type="ARBA" id="ARBA00013147"/>
    </source>
</evidence>
<keyword evidence="13" id="KW-0413">Isomerase</keyword>
<evidence type="ECO:0000256" key="12">
    <source>
        <dbReference type="ARBA" id="ARBA00023222"/>
    </source>
</evidence>
<dbReference type="FunFam" id="3.30.70.260:FF:000012">
    <property type="entry name" value="Prephenate dehydratase"/>
    <property type="match status" value="1"/>
</dbReference>
<dbReference type="Proteomes" id="UP000254575">
    <property type="component" value="Unassembled WGS sequence"/>
</dbReference>
<evidence type="ECO:0000313" key="23">
    <source>
        <dbReference type="EMBL" id="SUO92585.1"/>
    </source>
</evidence>
<dbReference type="Gene3D" id="3.40.190.10">
    <property type="entry name" value="Periplasmic binding protein-like II"/>
    <property type="match status" value="2"/>
</dbReference>
<protein>
    <recommendedName>
        <fullName evidence="8">Bifunctional chorismate mutase/prephenate dehydratase</fullName>
        <ecNumber evidence="7">4.2.1.51</ecNumber>
        <ecNumber evidence="6">5.4.99.5</ecNumber>
    </recommendedName>
    <alternativeName>
        <fullName evidence="17">Chorismate mutase-prephenate dehydratase</fullName>
    </alternativeName>
    <alternativeName>
        <fullName evidence="16">p-protein</fullName>
    </alternativeName>
</protein>
<dbReference type="UniPathway" id="UPA00121">
    <property type="reaction ID" value="UER00345"/>
</dbReference>
<keyword evidence="11" id="KW-0057">Aromatic amino acid biosynthesis</keyword>
<comment type="catalytic activity">
    <reaction evidence="18">
        <text>prephenate + H(+) = 3-phenylpyruvate + CO2 + H2O</text>
        <dbReference type="Rhea" id="RHEA:21648"/>
        <dbReference type="ChEBI" id="CHEBI:15377"/>
        <dbReference type="ChEBI" id="CHEBI:15378"/>
        <dbReference type="ChEBI" id="CHEBI:16526"/>
        <dbReference type="ChEBI" id="CHEBI:18005"/>
        <dbReference type="ChEBI" id="CHEBI:29934"/>
        <dbReference type="EC" id="4.2.1.51"/>
    </reaction>
</comment>
<dbReference type="InterPro" id="IPR008242">
    <property type="entry name" value="Chor_mutase/pphenate_deHydtase"/>
</dbReference>
<dbReference type="Pfam" id="PF01842">
    <property type="entry name" value="ACT"/>
    <property type="match status" value="1"/>
</dbReference>
<dbReference type="SMART" id="SM00830">
    <property type="entry name" value="CM_2"/>
    <property type="match status" value="1"/>
</dbReference>
<dbReference type="PIRSF" id="PIRSF001500">
    <property type="entry name" value="Chor_mut_pdt_Ppr"/>
    <property type="match status" value="1"/>
</dbReference>
<keyword evidence="12" id="KW-0584">Phenylalanine biosynthesis</keyword>
<dbReference type="GO" id="GO:0005737">
    <property type="term" value="C:cytoplasm"/>
    <property type="evidence" value="ECO:0007669"/>
    <property type="project" value="UniProtKB-SubCell"/>
</dbReference>
<evidence type="ECO:0000256" key="1">
    <source>
        <dbReference type="ARBA" id="ARBA00000824"/>
    </source>
</evidence>
<accession>A0A380MKH2</accession>
<evidence type="ECO:0000256" key="19">
    <source>
        <dbReference type="PIRSR" id="PIRSR001500-2"/>
    </source>
</evidence>
<dbReference type="SUPFAM" id="SSF53850">
    <property type="entry name" value="Periplasmic binding protein-like II"/>
    <property type="match status" value="1"/>
</dbReference>
<dbReference type="InterPro" id="IPR010957">
    <property type="entry name" value="G/b/e-P-prot_chorismate_mutase"/>
</dbReference>
<dbReference type="GO" id="GO:0004106">
    <property type="term" value="F:chorismate mutase activity"/>
    <property type="evidence" value="ECO:0007669"/>
    <property type="project" value="UniProtKB-EC"/>
</dbReference>
<dbReference type="InterPro" id="IPR002912">
    <property type="entry name" value="ACT_dom"/>
</dbReference>
<dbReference type="RefSeq" id="WP_245888002.1">
    <property type="nucleotide sequence ID" value="NZ_UHIA01000003.1"/>
</dbReference>
<evidence type="ECO:0000256" key="6">
    <source>
        <dbReference type="ARBA" id="ARBA00012404"/>
    </source>
</evidence>
<evidence type="ECO:0000256" key="18">
    <source>
        <dbReference type="ARBA" id="ARBA00047848"/>
    </source>
</evidence>
<evidence type="ECO:0000259" key="20">
    <source>
        <dbReference type="PROSITE" id="PS51168"/>
    </source>
</evidence>
<keyword evidence="14" id="KW-0456">Lyase</keyword>
<dbReference type="EC" id="5.4.99.5" evidence="6"/>
<dbReference type="SUPFAM" id="SSF48600">
    <property type="entry name" value="Chorismate mutase II"/>
    <property type="match status" value="1"/>
</dbReference>
<keyword evidence="24" id="KW-1185">Reference proteome</keyword>
<evidence type="ECO:0000256" key="15">
    <source>
        <dbReference type="ARBA" id="ARBA00023268"/>
    </source>
</evidence>
<feature type="domain" description="ACT" evidence="22">
    <location>
        <begin position="288"/>
        <end position="365"/>
    </location>
</feature>
<dbReference type="SUPFAM" id="SSF55021">
    <property type="entry name" value="ACT-like"/>
    <property type="match status" value="1"/>
</dbReference>
<dbReference type="PROSITE" id="PS00858">
    <property type="entry name" value="PREPHENATE_DEHYDR_2"/>
    <property type="match status" value="1"/>
</dbReference>
<comment type="subcellular location">
    <subcellularLocation>
        <location evidence="3">Cytoplasm</location>
    </subcellularLocation>
</comment>
<dbReference type="PROSITE" id="PS51171">
    <property type="entry name" value="PREPHENATE_DEHYDR_3"/>
    <property type="match status" value="1"/>
</dbReference>
<gene>
    <name evidence="23" type="primary">pheA</name>
    <name evidence="23" type="ORF">NCTC10717_00631</name>
</gene>
<dbReference type="CDD" id="cd04905">
    <property type="entry name" value="ACT_CM-PDT"/>
    <property type="match status" value="1"/>
</dbReference>
<evidence type="ECO:0000256" key="3">
    <source>
        <dbReference type="ARBA" id="ARBA00004496"/>
    </source>
</evidence>
<evidence type="ECO:0000256" key="16">
    <source>
        <dbReference type="ARBA" id="ARBA00031175"/>
    </source>
</evidence>
<comment type="function">
    <text evidence="2">Catalyzes the Claisen rearrangement of chorismate to prephenate and the decarboxylation/dehydration of prephenate to phenylpyruvate.</text>
</comment>
<dbReference type="Pfam" id="PF01817">
    <property type="entry name" value="CM_2"/>
    <property type="match status" value="1"/>
</dbReference>
<dbReference type="GO" id="GO:0046417">
    <property type="term" value="P:chorismate metabolic process"/>
    <property type="evidence" value="ECO:0007669"/>
    <property type="project" value="InterPro"/>
</dbReference>
<dbReference type="FunFam" id="3.40.190.10:FF:000034">
    <property type="entry name" value="Chorismate mutase/prephenate dehydratase"/>
    <property type="match status" value="1"/>
</dbReference>
<feature type="domain" description="Prephenate dehydratase" evidence="21">
    <location>
        <begin position="101"/>
        <end position="276"/>
    </location>
</feature>
<name>A0A380MKH2_9GAMM</name>
<dbReference type="PROSITE" id="PS51671">
    <property type="entry name" value="ACT"/>
    <property type="match status" value="1"/>
</dbReference>
<dbReference type="InterPro" id="IPR018528">
    <property type="entry name" value="Preph_deHydtase_CS"/>
</dbReference>
<dbReference type="InterPro" id="IPR045865">
    <property type="entry name" value="ACT-like_dom_sf"/>
</dbReference>
<dbReference type="UniPathway" id="UPA00120">
    <property type="reaction ID" value="UER00203"/>
</dbReference>
<evidence type="ECO:0000259" key="22">
    <source>
        <dbReference type="PROSITE" id="PS51671"/>
    </source>
</evidence>
<keyword evidence="10" id="KW-0028">Amino-acid biosynthesis</keyword>
<dbReference type="CDD" id="cd13630">
    <property type="entry name" value="PBP2_PDT_1"/>
    <property type="match status" value="1"/>
</dbReference>
<dbReference type="Gene3D" id="1.20.59.10">
    <property type="entry name" value="Chorismate mutase"/>
    <property type="match status" value="1"/>
</dbReference>